<proteinExistence type="predicted"/>
<protein>
    <recommendedName>
        <fullName evidence="3">Endonuclease/exonuclease/phosphatase domain-containing protein</fullName>
    </recommendedName>
</protein>
<dbReference type="OrthoDB" id="5579505at2759"/>
<sequence length="97" mass="11152">MNVPSARNYISRLGLSHQKAKITNSPSSRYNKGEIGRMIDHIFYVGLSGRENWCTANKNLDISDHMPITAEWNFISLEIPAKKIKINGIEFYWPQNN</sequence>
<organism evidence="1 2">
    <name type="scientific">Smittium mucronatum</name>
    <dbReference type="NCBI Taxonomy" id="133383"/>
    <lineage>
        <taxon>Eukaryota</taxon>
        <taxon>Fungi</taxon>
        <taxon>Fungi incertae sedis</taxon>
        <taxon>Zoopagomycota</taxon>
        <taxon>Kickxellomycotina</taxon>
        <taxon>Harpellomycetes</taxon>
        <taxon>Harpellales</taxon>
        <taxon>Legeriomycetaceae</taxon>
        <taxon>Smittium</taxon>
    </lineage>
</organism>
<name>A0A1R0GT37_9FUNG</name>
<accession>A0A1R0GT37</accession>
<gene>
    <name evidence="1" type="ORF">AYI68_g5860</name>
</gene>
<keyword evidence="2" id="KW-1185">Reference proteome</keyword>
<dbReference type="Proteomes" id="UP000187455">
    <property type="component" value="Unassembled WGS sequence"/>
</dbReference>
<comment type="caution">
    <text evidence="1">The sequence shown here is derived from an EMBL/GenBank/DDBJ whole genome shotgun (WGS) entry which is preliminary data.</text>
</comment>
<dbReference type="EMBL" id="LSSL01003826">
    <property type="protein sequence ID" value="OLY80053.1"/>
    <property type="molecule type" value="Genomic_DNA"/>
</dbReference>
<evidence type="ECO:0008006" key="3">
    <source>
        <dbReference type="Google" id="ProtNLM"/>
    </source>
</evidence>
<evidence type="ECO:0000313" key="2">
    <source>
        <dbReference type="Proteomes" id="UP000187455"/>
    </source>
</evidence>
<reference evidence="1 2" key="1">
    <citation type="journal article" date="2016" name="Mol. Biol. Evol.">
        <title>Genome-Wide Survey of Gut Fungi (Harpellales) Reveals the First Horizontally Transferred Ubiquitin Gene from a Mosquito Host.</title>
        <authorList>
            <person name="Wang Y."/>
            <person name="White M.M."/>
            <person name="Kvist S."/>
            <person name="Moncalvo J.M."/>
        </authorList>
    </citation>
    <scope>NUCLEOTIDE SEQUENCE [LARGE SCALE GENOMIC DNA]</scope>
    <source>
        <strain evidence="1 2">ALG-7-W6</strain>
    </source>
</reference>
<dbReference type="AlphaFoldDB" id="A0A1R0GT37"/>
<evidence type="ECO:0000313" key="1">
    <source>
        <dbReference type="EMBL" id="OLY80053.1"/>
    </source>
</evidence>